<keyword evidence="3" id="KW-0238">DNA-binding</keyword>
<sequence length="330" mass="36278">MKLTLEELAAFVTVVDRGSITAAADSLDQTVSGISRALSRLEEKLDTTLLRRTTRRLELTEEGQTMLAHAREILAAAELAEEQMALRRQKPAGRLRVNAASPFMIHVIVPLVEAFRGCYPEIELELNTNDQIIDLLEHRTDVAIRIGVLRDSTLHARALGTSQLRVLASPAYLKKHGRPKSVADLANHWLLGFNQPDHLNTWPLRNEDGDGVQITPNISASSGETVRHLALAGQGIACLSDFMTETDRRAGDLVQVLMREHIEVRQSIHAVYYLNTQLSARISVFLDFLSRHLGSGPEANEYAVAGIPGVVGLPSRTLKAVPTTGAKRKP</sequence>
<dbReference type="InterPro" id="IPR005119">
    <property type="entry name" value="LysR_subst-bd"/>
</dbReference>
<dbReference type="Pfam" id="PF00126">
    <property type="entry name" value="HTH_1"/>
    <property type="match status" value="1"/>
</dbReference>
<dbReference type="InterPro" id="IPR036390">
    <property type="entry name" value="WH_DNA-bd_sf"/>
</dbReference>
<accession>A0ABM8WAY0</accession>
<dbReference type="Gene3D" id="3.40.190.10">
    <property type="entry name" value="Periplasmic binding protein-like II"/>
    <property type="match status" value="2"/>
</dbReference>
<dbReference type="Pfam" id="PF03466">
    <property type="entry name" value="LysR_substrate"/>
    <property type="match status" value="1"/>
</dbReference>
<dbReference type="InterPro" id="IPR000847">
    <property type="entry name" value="LysR_HTH_N"/>
</dbReference>
<dbReference type="Proteomes" id="UP000706525">
    <property type="component" value="Unassembled WGS sequence"/>
</dbReference>
<dbReference type="EMBL" id="CAJZAG010000001">
    <property type="protein sequence ID" value="CAG9164417.1"/>
    <property type="molecule type" value="Genomic_DNA"/>
</dbReference>
<evidence type="ECO:0000256" key="2">
    <source>
        <dbReference type="ARBA" id="ARBA00023015"/>
    </source>
</evidence>
<dbReference type="InterPro" id="IPR036388">
    <property type="entry name" value="WH-like_DNA-bd_sf"/>
</dbReference>
<keyword evidence="2" id="KW-0805">Transcription regulation</keyword>
<organism evidence="6 7">
    <name type="scientific">Cupriavidus pampae</name>
    <dbReference type="NCBI Taxonomy" id="659251"/>
    <lineage>
        <taxon>Bacteria</taxon>
        <taxon>Pseudomonadati</taxon>
        <taxon>Pseudomonadota</taxon>
        <taxon>Betaproteobacteria</taxon>
        <taxon>Burkholderiales</taxon>
        <taxon>Burkholderiaceae</taxon>
        <taxon>Cupriavidus</taxon>
    </lineage>
</organism>
<dbReference type="SUPFAM" id="SSF46785">
    <property type="entry name" value="Winged helix' DNA-binding domain"/>
    <property type="match status" value="1"/>
</dbReference>
<comment type="caution">
    <text evidence="6">The sequence shown here is derived from an EMBL/GenBank/DDBJ whole genome shotgun (WGS) entry which is preliminary data.</text>
</comment>
<gene>
    <name evidence="6" type="primary">dmlR_4</name>
    <name evidence="6" type="ORF">LMG32289_00760</name>
</gene>
<dbReference type="RefSeq" id="WP_223982039.1">
    <property type="nucleotide sequence ID" value="NZ_CAJZAG010000001.1"/>
</dbReference>
<protein>
    <submittedName>
        <fullName evidence="6">HTH-type transcriptional regulator DmlR</fullName>
    </submittedName>
</protein>
<proteinExistence type="inferred from homology"/>
<name>A0ABM8WAY0_9BURK</name>
<evidence type="ECO:0000256" key="3">
    <source>
        <dbReference type="ARBA" id="ARBA00023125"/>
    </source>
</evidence>
<evidence type="ECO:0000256" key="1">
    <source>
        <dbReference type="ARBA" id="ARBA00009437"/>
    </source>
</evidence>
<evidence type="ECO:0000313" key="7">
    <source>
        <dbReference type="Proteomes" id="UP000706525"/>
    </source>
</evidence>
<reference evidence="6 7" key="1">
    <citation type="submission" date="2021-08" db="EMBL/GenBank/DDBJ databases">
        <authorList>
            <person name="Peeters C."/>
        </authorList>
    </citation>
    <scope>NUCLEOTIDE SEQUENCE [LARGE SCALE GENOMIC DNA]</scope>
    <source>
        <strain evidence="6 7">LMG 32289</strain>
    </source>
</reference>
<dbReference type="PANTHER" id="PTHR30537:SF20">
    <property type="entry name" value="TRANSCRIPTIONAL REGULATORY PROTEIN"/>
    <property type="match status" value="1"/>
</dbReference>
<keyword evidence="7" id="KW-1185">Reference proteome</keyword>
<feature type="domain" description="HTH lysR-type" evidence="5">
    <location>
        <begin position="3"/>
        <end position="60"/>
    </location>
</feature>
<evidence type="ECO:0000313" key="6">
    <source>
        <dbReference type="EMBL" id="CAG9164417.1"/>
    </source>
</evidence>
<dbReference type="InterPro" id="IPR058163">
    <property type="entry name" value="LysR-type_TF_proteobact-type"/>
</dbReference>
<comment type="similarity">
    <text evidence="1">Belongs to the LysR transcriptional regulatory family.</text>
</comment>
<dbReference type="PANTHER" id="PTHR30537">
    <property type="entry name" value="HTH-TYPE TRANSCRIPTIONAL REGULATOR"/>
    <property type="match status" value="1"/>
</dbReference>
<keyword evidence="4" id="KW-0804">Transcription</keyword>
<dbReference type="SUPFAM" id="SSF53850">
    <property type="entry name" value="Periplasmic binding protein-like II"/>
    <property type="match status" value="1"/>
</dbReference>
<dbReference type="Gene3D" id="1.10.10.10">
    <property type="entry name" value="Winged helix-like DNA-binding domain superfamily/Winged helix DNA-binding domain"/>
    <property type="match status" value="1"/>
</dbReference>
<evidence type="ECO:0000256" key="4">
    <source>
        <dbReference type="ARBA" id="ARBA00023163"/>
    </source>
</evidence>
<evidence type="ECO:0000259" key="5">
    <source>
        <dbReference type="PROSITE" id="PS50931"/>
    </source>
</evidence>
<dbReference type="PROSITE" id="PS50931">
    <property type="entry name" value="HTH_LYSR"/>
    <property type="match status" value="1"/>
</dbReference>